<dbReference type="Proteomes" id="UP000543174">
    <property type="component" value="Unassembled WGS sequence"/>
</dbReference>
<organism evidence="1 2">
    <name type="scientific">Priestia aryabhattai</name>
    <name type="common">Bacillus aryabhattai</name>
    <dbReference type="NCBI Taxonomy" id="412384"/>
    <lineage>
        <taxon>Bacteria</taxon>
        <taxon>Bacillati</taxon>
        <taxon>Bacillota</taxon>
        <taxon>Bacilli</taxon>
        <taxon>Bacillales</taxon>
        <taxon>Bacillaceae</taxon>
        <taxon>Priestia</taxon>
    </lineage>
</organism>
<name>A0A7W3RHW1_PRIAR</name>
<reference evidence="1" key="1">
    <citation type="submission" date="2020-08" db="EMBL/GenBank/DDBJ databases">
        <title>Functional genomics of gut bacteria from endangered species of beetles.</title>
        <authorList>
            <person name="Carlos-Shanley C."/>
        </authorList>
    </citation>
    <scope>NUCLEOTIDE SEQUENCE [LARGE SCALE GENOMIC DNA]</scope>
    <source>
        <strain evidence="1">S00060</strain>
    </source>
</reference>
<dbReference type="EMBL" id="JACJHT010000015">
    <property type="protein sequence ID" value="MBA9042680.1"/>
    <property type="molecule type" value="Genomic_DNA"/>
</dbReference>
<protein>
    <submittedName>
        <fullName evidence="1">Uncharacterized protein</fullName>
    </submittedName>
</protein>
<keyword evidence="2" id="KW-1185">Reference proteome</keyword>
<sequence>MKGVETSAVEFFAENKLPPLSIARNTQTQIEMA</sequence>
<accession>A0A7W3RHW1</accession>
<gene>
    <name evidence="1" type="ORF">HNP21_005817</name>
</gene>
<evidence type="ECO:0000313" key="1">
    <source>
        <dbReference type="EMBL" id="MBA9042680.1"/>
    </source>
</evidence>
<comment type="caution">
    <text evidence="1">The sequence shown here is derived from an EMBL/GenBank/DDBJ whole genome shotgun (WGS) entry which is preliminary data.</text>
</comment>
<evidence type="ECO:0000313" key="2">
    <source>
        <dbReference type="Proteomes" id="UP000543174"/>
    </source>
</evidence>
<proteinExistence type="predicted"/>
<dbReference type="AlphaFoldDB" id="A0A7W3RHW1"/>
<feature type="non-terminal residue" evidence="1">
    <location>
        <position position="33"/>
    </location>
</feature>